<evidence type="ECO:0000256" key="2">
    <source>
        <dbReference type="ARBA" id="ARBA00022840"/>
    </source>
</evidence>
<dbReference type="PANTHER" id="PTHR30448">
    <property type="entry name" value="RNASE ADAPTER PROTEIN RAPZ"/>
    <property type="match status" value="1"/>
</dbReference>
<dbReference type="InterPro" id="IPR005337">
    <property type="entry name" value="RapZ-like"/>
</dbReference>
<dbReference type="InterPro" id="IPR027417">
    <property type="entry name" value="P-loop_NTPase"/>
</dbReference>
<evidence type="ECO:0000256" key="4">
    <source>
        <dbReference type="HAMAP-Rule" id="MF_00636"/>
    </source>
</evidence>
<comment type="caution">
    <text evidence="7">The sequence shown here is derived from an EMBL/GenBank/DDBJ whole genome shotgun (WGS) entry which is preliminary data.</text>
</comment>
<keyword evidence="3 4" id="KW-0342">GTP-binding</keyword>
<dbReference type="NCBIfam" id="NF003828">
    <property type="entry name" value="PRK05416.1"/>
    <property type="match status" value="1"/>
</dbReference>
<keyword evidence="1 4" id="KW-0547">Nucleotide-binding</keyword>
<dbReference type="Proteomes" id="UP000824071">
    <property type="component" value="Unassembled WGS sequence"/>
</dbReference>
<feature type="binding site" evidence="4">
    <location>
        <begin position="8"/>
        <end position="15"/>
    </location>
    <ligand>
        <name>ATP</name>
        <dbReference type="ChEBI" id="CHEBI:30616"/>
    </ligand>
</feature>
<evidence type="ECO:0000313" key="7">
    <source>
        <dbReference type="EMBL" id="HIU36464.1"/>
    </source>
</evidence>
<evidence type="ECO:0000259" key="5">
    <source>
        <dbReference type="Pfam" id="PF03668"/>
    </source>
</evidence>
<dbReference type="PANTHER" id="PTHR30448:SF0">
    <property type="entry name" value="RNASE ADAPTER PROTEIN RAPZ"/>
    <property type="match status" value="1"/>
</dbReference>
<name>A0A9D1IIJ7_9FIRM</name>
<dbReference type="PIRSF" id="PIRSF005052">
    <property type="entry name" value="P-loopkin"/>
    <property type="match status" value="1"/>
</dbReference>
<feature type="binding site" evidence="4">
    <location>
        <begin position="59"/>
        <end position="62"/>
    </location>
    <ligand>
        <name>GTP</name>
        <dbReference type="ChEBI" id="CHEBI:37565"/>
    </ligand>
</feature>
<dbReference type="GO" id="GO:0005525">
    <property type="term" value="F:GTP binding"/>
    <property type="evidence" value="ECO:0007669"/>
    <property type="project" value="UniProtKB-UniRule"/>
</dbReference>
<evidence type="ECO:0000256" key="1">
    <source>
        <dbReference type="ARBA" id="ARBA00022741"/>
    </source>
</evidence>
<evidence type="ECO:0000256" key="3">
    <source>
        <dbReference type="ARBA" id="ARBA00023134"/>
    </source>
</evidence>
<evidence type="ECO:0000259" key="6">
    <source>
        <dbReference type="Pfam" id="PF22740"/>
    </source>
</evidence>
<dbReference type="InterPro" id="IPR053930">
    <property type="entry name" value="RapZ-like_N"/>
</dbReference>
<sequence length="286" mass="32188">MELVIVTGLSGAGKSRAADALEDIGFYCVDNMPPLLIPTFVELILKSKEKRARVALVADIRLGSSFTDLFAVLGDLENMNVQYKILFIDADTEVIAHRYQETRRKHPLSDELGGPSVREAIEREREILLPARQKADYIIDTSQVTSSQFKERVAALFLENADNALKIFCISFGFKHGTPKEADLVFDVRCLPNPFYIPELKGHTGLEDPVRNFVMKFDQAKGLERRLYDLLDFLLPLYRTEGKSQLTIAIGCTGGKHRSVVFAELINRHLLENGACSSVYHRDISR</sequence>
<dbReference type="Gene3D" id="3.40.50.300">
    <property type="entry name" value="P-loop containing nucleotide triphosphate hydrolases"/>
    <property type="match status" value="1"/>
</dbReference>
<gene>
    <name evidence="7" type="primary">rapZ</name>
    <name evidence="7" type="ORF">IAC53_07670</name>
</gene>
<keyword evidence="2 4" id="KW-0067">ATP-binding</keyword>
<dbReference type="SUPFAM" id="SSF52540">
    <property type="entry name" value="P-loop containing nucleoside triphosphate hydrolases"/>
    <property type="match status" value="1"/>
</dbReference>
<dbReference type="EMBL" id="DVMW01000043">
    <property type="protein sequence ID" value="HIU36464.1"/>
    <property type="molecule type" value="Genomic_DNA"/>
</dbReference>
<dbReference type="InterPro" id="IPR053931">
    <property type="entry name" value="RapZ_C"/>
</dbReference>
<protein>
    <submittedName>
        <fullName evidence="7">RNase adapter RapZ</fullName>
    </submittedName>
</protein>
<dbReference type="Pfam" id="PF22740">
    <property type="entry name" value="PapZ_C"/>
    <property type="match status" value="1"/>
</dbReference>
<accession>A0A9D1IIJ7</accession>
<dbReference type="AlphaFoldDB" id="A0A9D1IIJ7"/>
<reference evidence="7" key="2">
    <citation type="journal article" date="2021" name="PeerJ">
        <title>Extensive microbial diversity within the chicken gut microbiome revealed by metagenomics and culture.</title>
        <authorList>
            <person name="Gilroy R."/>
            <person name="Ravi A."/>
            <person name="Getino M."/>
            <person name="Pursley I."/>
            <person name="Horton D.L."/>
            <person name="Alikhan N.F."/>
            <person name="Baker D."/>
            <person name="Gharbi K."/>
            <person name="Hall N."/>
            <person name="Watson M."/>
            <person name="Adriaenssens E.M."/>
            <person name="Foster-Nyarko E."/>
            <person name="Jarju S."/>
            <person name="Secka A."/>
            <person name="Antonio M."/>
            <person name="Oren A."/>
            <person name="Chaudhuri R.R."/>
            <person name="La Ragione R."/>
            <person name="Hildebrand F."/>
            <person name="Pallen M.J."/>
        </authorList>
    </citation>
    <scope>NUCLEOTIDE SEQUENCE</scope>
    <source>
        <strain evidence="7">ChiGjej1B1-19959</strain>
    </source>
</reference>
<organism evidence="7 8">
    <name type="scientific">Candidatus Fimenecus excrementigallinarum</name>
    <dbReference type="NCBI Taxonomy" id="2840816"/>
    <lineage>
        <taxon>Bacteria</taxon>
        <taxon>Bacillati</taxon>
        <taxon>Bacillota</taxon>
        <taxon>Clostridia</taxon>
        <taxon>Candidatus Fimenecus</taxon>
    </lineage>
</organism>
<dbReference type="Pfam" id="PF03668">
    <property type="entry name" value="RapZ-like_N"/>
    <property type="match status" value="1"/>
</dbReference>
<evidence type="ECO:0000313" key="8">
    <source>
        <dbReference type="Proteomes" id="UP000824071"/>
    </source>
</evidence>
<feature type="domain" description="RapZ C-terminal" evidence="6">
    <location>
        <begin position="166"/>
        <end position="284"/>
    </location>
</feature>
<dbReference type="HAMAP" id="MF_00636">
    <property type="entry name" value="RapZ_like"/>
    <property type="match status" value="1"/>
</dbReference>
<feature type="domain" description="RapZ-like N-terminal" evidence="5">
    <location>
        <begin position="1"/>
        <end position="159"/>
    </location>
</feature>
<reference evidence="7" key="1">
    <citation type="submission" date="2020-10" db="EMBL/GenBank/DDBJ databases">
        <authorList>
            <person name="Gilroy R."/>
        </authorList>
    </citation>
    <scope>NUCLEOTIDE SEQUENCE</scope>
    <source>
        <strain evidence="7">ChiGjej1B1-19959</strain>
    </source>
</reference>
<proteinExistence type="inferred from homology"/>
<dbReference type="GO" id="GO:0005524">
    <property type="term" value="F:ATP binding"/>
    <property type="evidence" value="ECO:0007669"/>
    <property type="project" value="UniProtKB-UniRule"/>
</dbReference>